<dbReference type="Gene3D" id="3.40.50.1820">
    <property type="entry name" value="alpha/beta hydrolase"/>
    <property type="match status" value="1"/>
</dbReference>
<keyword evidence="3" id="KW-1133">Transmembrane helix</keyword>
<dbReference type="PANTHER" id="PTHR12265">
    <property type="entry name" value="TRANSMEMBRANE PROTEIN 53"/>
    <property type="match status" value="1"/>
</dbReference>
<evidence type="ECO:0000313" key="8">
    <source>
        <dbReference type="EMBL" id="JAT46861.1"/>
    </source>
</evidence>
<keyword evidence="5" id="KW-0539">Nucleus</keyword>
<dbReference type="Pfam" id="PF05705">
    <property type="entry name" value="DUF829"/>
    <property type="match status" value="1"/>
</dbReference>
<feature type="chain" id="PRO_5008899772" evidence="7">
    <location>
        <begin position="18"/>
        <end position="443"/>
    </location>
</feature>
<reference evidence="8" key="1">
    <citation type="submission" date="2015-07" db="EMBL/GenBank/DDBJ databases">
        <title>Transcriptome Assembly of Anthurium amnicola.</title>
        <authorList>
            <person name="Suzuki J."/>
        </authorList>
    </citation>
    <scope>NUCLEOTIDE SEQUENCE</scope>
</reference>
<evidence type="ECO:0000256" key="5">
    <source>
        <dbReference type="ARBA" id="ARBA00023242"/>
    </source>
</evidence>
<proteinExistence type="inferred from homology"/>
<keyword evidence="7" id="KW-0732">Signal</keyword>
<comment type="similarity">
    <text evidence="1">Belongs to the TMEM53 family.</text>
</comment>
<name>A0A1D1XWY2_9ARAE</name>
<feature type="signal peptide" evidence="7">
    <location>
        <begin position="1"/>
        <end position="17"/>
    </location>
</feature>
<sequence>MGSLSGVLHRPLSAAAALAVAAVSSDLSDKFTSPKPDSLQAPSKASDSWVSRVSFSNISVGSKVWKLADENTHPSSNPSGFLRPDPLCSSFSSPFASPPVLALYSYLKLARSPQLADITPPDPVSSDEVMYRWHLPKTNNSESLGNLECSAIKSQTVVVLLGWLGAKQKHLKRYADWYTSRGFHVVTFTIPLADILSYNCGRTAEQNIDLLANHLADLVAEEQGKNLIFHTFSNTGWIMYGVILENFQKQDPSLMGKIKGCIVDSAPVPNPDPQVWASGFSAAFLKKNSVATKGMLQMNDSSVGAVFNNATVEPKPAAAETALLTILEMFFEVVLSLPPVNRRLTGVFDLLSSKQPKCPQLYVYSSSDRVIPAQSVESFIEGQRKAGHEVRAYDFVSSPHVDHFRNHPSIYASQITAFLDDYVLTGCKASSLDKTEGRKKERE</sequence>
<dbReference type="EMBL" id="GDJX01021075">
    <property type="protein sequence ID" value="JAT46861.1"/>
    <property type="molecule type" value="Transcribed_RNA"/>
</dbReference>
<accession>A0A1D1XWY2</accession>
<protein>
    <submittedName>
        <fullName evidence="8">Transmembrane protein 53</fullName>
    </submittedName>
</protein>
<dbReference type="AlphaFoldDB" id="A0A1D1XWY2"/>
<evidence type="ECO:0000256" key="1">
    <source>
        <dbReference type="ARBA" id="ARBA00007387"/>
    </source>
</evidence>
<evidence type="ECO:0000256" key="4">
    <source>
        <dbReference type="ARBA" id="ARBA00023136"/>
    </source>
</evidence>
<dbReference type="InterPro" id="IPR008547">
    <property type="entry name" value="DUF829_TMEM53"/>
</dbReference>
<evidence type="ECO:0000256" key="6">
    <source>
        <dbReference type="ARBA" id="ARBA00034303"/>
    </source>
</evidence>
<gene>
    <name evidence="8" type="primary">TMEM53_3</name>
    <name evidence="8" type="ORF">g.47476</name>
</gene>
<evidence type="ECO:0000256" key="7">
    <source>
        <dbReference type="SAM" id="SignalP"/>
    </source>
</evidence>
<dbReference type="SUPFAM" id="SSF53474">
    <property type="entry name" value="alpha/beta-Hydrolases"/>
    <property type="match status" value="1"/>
</dbReference>
<organism evidence="8">
    <name type="scientific">Anthurium amnicola</name>
    <dbReference type="NCBI Taxonomy" id="1678845"/>
    <lineage>
        <taxon>Eukaryota</taxon>
        <taxon>Viridiplantae</taxon>
        <taxon>Streptophyta</taxon>
        <taxon>Embryophyta</taxon>
        <taxon>Tracheophyta</taxon>
        <taxon>Spermatophyta</taxon>
        <taxon>Magnoliopsida</taxon>
        <taxon>Liliopsida</taxon>
        <taxon>Araceae</taxon>
        <taxon>Pothoideae</taxon>
        <taxon>Potheae</taxon>
        <taxon>Anthurium</taxon>
    </lineage>
</organism>
<keyword evidence="2 8" id="KW-0812">Transmembrane</keyword>
<keyword evidence="4" id="KW-0472">Membrane</keyword>
<comment type="subcellular location">
    <subcellularLocation>
        <location evidence="6">Nucleus outer membrane</location>
        <topology evidence="6">Single-pass membrane protein</topology>
    </subcellularLocation>
</comment>
<evidence type="ECO:0000256" key="2">
    <source>
        <dbReference type="ARBA" id="ARBA00022692"/>
    </source>
</evidence>
<evidence type="ECO:0000256" key="3">
    <source>
        <dbReference type="ARBA" id="ARBA00022989"/>
    </source>
</evidence>
<dbReference type="GO" id="GO:0005640">
    <property type="term" value="C:nuclear outer membrane"/>
    <property type="evidence" value="ECO:0007669"/>
    <property type="project" value="UniProtKB-SubCell"/>
</dbReference>
<dbReference type="InterPro" id="IPR029058">
    <property type="entry name" value="AB_hydrolase_fold"/>
</dbReference>
<dbReference type="PANTHER" id="PTHR12265:SF30">
    <property type="entry name" value="TRANSMEMBRANE PROTEIN 53"/>
    <property type="match status" value="1"/>
</dbReference>